<dbReference type="AlphaFoldDB" id="A0AAV1U598"/>
<organism evidence="1 2">
    <name type="scientific">Peronospora matthiolae</name>
    <dbReference type="NCBI Taxonomy" id="2874970"/>
    <lineage>
        <taxon>Eukaryota</taxon>
        <taxon>Sar</taxon>
        <taxon>Stramenopiles</taxon>
        <taxon>Oomycota</taxon>
        <taxon>Peronosporomycetes</taxon>
        <taxon>Peronosporales</taxon>
        <taxon>Peronosporaceae</taxon>
        <taxon>Peronospora</taxon>
    </lineage>
</organism>
<evidence type="ECO:0000313" key="2">
    <source>
        <dbReference type="Proteomes" id="UP001162060"/>
    </source>
</evidence>
<dbReference type="EMBL" id="CAKLBY020000151">
    <property type="protein sequence ID" value="CAK7929063.1"/>
    <property type="molecule type" value="Genomic_DNA"/>
</dbReference>
<protein>
    <submittedName>
        <fullName evidence="1">Uncharacterized protein</fullName>
    </submittedName>
</protein>
<sequence>MVATLDHRRDHIFIRPGVEEHLRQAAGQTLATWVIGHGPKSPEEVAICQALLERYPEPHLTTQGQYKARLDIQARGAPVSPIKCILILLCAGETESEEDNAFVH</sequence>
<proteinExistence type="predicted"/>
<reference evidence="1" key="1">
    <citation type="submission" date="2024-01" db="EMBL/GenBank/DDBJ databases">
        <authorList>
            <person name="Webb A."/>
        </authorList>
    </citation>
    <scope>NUCLEOTIDE SEQUENCE</scope>
    <source>
        <strain evidence="1">Pm1</strain>
    </source>
</reference>
<evidence type="ECO:0000313" key="1">
    <source>
        <dbReference type="EMBL" id="CAK7929063.1"/>
    </source>
</evidence>
<gene>
    <name evidence="1" type="ORF">PM001_LOCUS14213</name>
</gene>
<dbReference type="Proteomes" id="UP001162060">
    <property type="component" value="Unassembled WGS sequence"/>
</dbReference>
<name>A0AAV1U598_9STRA</name>
<accession>A0AAV1U598</accession>
<comment type="caution">
    <text evidence="1">The sequence shown here is derived from an EMBL/GenBank/DDBJ whole genome shotgun (WGS) entry which is preliminary data.</text>
</comment>